<dbReference type="InterPro" id="IPR036291">
    <property type="entry name" value="NAD(P)-bd_dom_sf"/>
</dbReference>
<dbReference type="Gene3D" id="3.40.50.720">
    <property type="entry name" value="NAD(P)-binding Rossmann-like Domain"/>
    <property type="match status" value="1"/>
</dbReference>
<dbReference type="InterPro" id="IPR000683">
    <property type="entry name" value="Gfo/Idh/MocA-like_OxRdtase_N"/>
</dbReference>
<gene>
    <name evidence="2" type="ORF">NO2_0154</name>
</gene>
<dbReference type="SUPFAM" id="SSF51735">
    <property type="entry name" value="NAD(P)-binding Rossmann-fold domains"/>
    <property type="match status" value="1"/>
</dbReference>
<evidence type="ECO:0000259" key="1">
    <source>
        <dbReference type="Pfam" id="PF01408"/>
    </source>
</evidence>
<keyword evidence="3" id="KW-1185">Reference proteome</keyword>
<dbReference type="GO" id="GO:0000166">
    <property type="term" value="F:nucleotide binding"/>
    <property type="evidence" value="ECO:0007669"/>
    <property type="project" value="InterPro"/>
</dbReference>
<feature type="domain" description="Gfo/Idh/MocA-like oxidoreductase N-terminal" evidence="1">
    <location>
        <begin position="3"/>
        <end position="118"/>
    </location>
</feature>
<dbReference type="EMBL" id="BGZO01000003">
    <property type="protein sequence ID" value="GBR75482.1"/>
    <property type="molecule type" value="Genomic_DNA"/>
</dbReference>
<proteinExistence type="predicted"/>
<evidence type="ECO:0000313" key="2">
    <source>
        <dbReference type="EMBL" id="GBR75482.1"/>
    </source>
</evidence>
<dbReference type="Pfam" id="PF01408">
    <property type="entry name" value="GFO_IDH_MocA"/>
    <property type="match status" value="1"/>
</dbReference>
<dbReference type="Proteomes" id="UP000275925">
    <property type="component" value="Unassembled WGS sequence"/>
</dbReference>
<dbReference type="InterPro" id="IPR052515">
    <property type="entry name" value="Gfo/Idh/MocA_Oxidoreductase"/>
</dbReference>
<dbReference type="AlphaFoldDB" id="A0A388TEP6"/>
<organism evidence="2 3">
    <name type="scientific">Candidatus Termititenax persephonae</name>
    <dbReference type="NCBI Taxonomy" id="2218525"/>
    <lineage>
        <taxon>Bacteria</taxon>
        <taxon>Bacillati</taxon>
        <taxon>Candidatus Margulisiibacteriota</taxon>
        <taxon>Candidatus Termititenacia</taxon>
        <taxon>Candidatus Termititenacales</taxon>
        <taxon>Candidatus Termititenacaceae</taxon>
        <taxon>Candidatus Termititenax</taxon>
    </lineage>
</organism>
<name>A0A388TEP6_9BACT</name>
<evidence type="ECO:0000313" key="3">
    <source>
        <dbReference type="Proteomes" id="UP000275925"/>
    </source>
</evidence>
<sequence length="302" mass="34002">MYNVLIIGAGQIASGLDFPNSLEVLTHAHAVLKQSRFNLLGFYDVDFAKANQAAQKWQVNAYTSLPKADVIVIATPDKIHLENVRQAATAHPRLIILEKPLAADLADARAITKLAKKIPMQVNFTRRFVPELQKLALEIRKGKHGRLQTGSGFYGKGFIHNGSHLVDLLKFFGLQIKCVQGLNNFVDFYKHDPTKTVRLILPRGGEFFMQGVDCQNYTVFELDLFFEKARIRIVNSGAEVEIYGLTNSKKYRGYKFLNLDNKCKTQLDCALPNLYNNVYDFLVGKGKLLASVQDVFTEILYA</sequence>
<reference evidence="2 3" key="1">
    <citation type="journal article" date="2019" name="ISME J.">
        <title>Genome analyses of uncultured TG2/ZB3 bacteria in 'Margulisbacteria' specifically attached to ectosymbiotic spirochetes of protists in the termite gut.</title>
        <authorList>
            <person name="Utami Y.D."/>
            <person name="Kuwahara H."/>
            <person name="Igai K."/>
            <person name="Murakami T."/>
            <person name="Sugaya K."/>
            <person name="Morikawa T."/>
            <person name="Nagura Y."/>
            <person name="Yuki M."/>
            <person name="Deevong P."/>
            <person name="Inoue T."/>
            <person name="Kihara K."/>
            <person name="Lo N."/>
            <person name="Yamada A."/>
            <person name="Ohkuma M."/>
            <person name="Hongoh Y."/>
        </authorList>
    </citation>
    <scope>NUCLEOTIDE SEQUENCE [LARGE SCALE GENOMIC DNA]</scope>
    <source>
        <strain evidence="2">NkOx7-02</strain>
    </source>
</reference>
<dbReference type="PANTHER" id="PTHR43249:SF1">
    <property type="entry name" value="D-GLUCOSIDE 3-DEHYDROGENASE"/>
    <property type="match status" value="1"/>
</dbReference>
<dbReference type="PANTHER" id="PTHR43249">
    <property type="entry name" value="UDP-N-ACETYL-2-AMINO-2-DEOXY-D-GLUCURONATE OXIDASE"/>
    <property type="match status" value="1"/>
</dbReference>
<accession>A0A388TEP6</accession>
<protein>
    <submittedName>
        <fullName evidence="2">Oxidoreductase</fullName>
    </submittedName>
</protein>
<comment type="caution">
    <text evidence="2">The sequence shown here is derived from an EMBL/GenBank/DDBJ whole genome shotgun (WGS) entry which is preliminary data.</text>
</comment>